<name>A0A7X9NQR8_9BIFI</name>
<evidence type="ECO:0000313" key="4">
    <source>
        <dbReference type="Proteomes" id="UP000588369"/>
    </source>
</evidence>
<comment type="caution">
    <text evidence="3">The sequence shown here is derived from an EMBL/GenBank/DDBJ whole genome shotgun (WGS) entry which is preliminary data.</text>
</comment>
<dbReference type="RefSeq" id="WP_168983974.1">
    <property type="nucleotide sequence ID" value="NZ_JABAGI010000003.1"/>
</dbReference>
<evidence type="ECO:0000259" key="2">
    <source>
        <dbReference type="Pfam" id="PF18013"/>
    </source>
</evidence>
<dbReference type="InterPro" id="IPR008044">
    <property type="entry name" value="Phage_lysin"/>
</dbReference>
<protein>
    <submittedName>
        <fullName evidence="3">Uncharacterized protein</fullName>
    </submittedName>
</protein>
<feature type="domain" description="Bacteriophage lysin" evidence="1">
    <location>
        <begin position="294"/>
        <end position="362"/>
    </location>
</feature>
<gene>
    <name evidence="3" type="ORF">HF844_03515</name>
</gene>
<evidence type="ECO:0000259" key="1">
    <source>
        <dbReference type="Pfam" id="PF05382"/>
    </source>
</evidence>
<proteinExistence type="predicted"/>
<dbReference type="InterPro" id="IPR041219">
    <property type="entry name" value="Phage_lysozyme2"/>
</dbReference>
<dbReference type="AlphaFoldDB" id="A0A7X9NQR8"/>
<reference evidence="3 4" key="1">
    <citation type="submission" date="2020-04" db="EMBL/GenBank/DDBJ databases">
        <authorList>
            <person name="Hitch T.C.A."/>
            <person name="Wylensek D."/>
            <person name="Clavel T."/>
        </authorList>
    </citation>
    <scope>NUCLEOTIDE SEQUENCE [LARGE SCALE GENOMIC DNA]</scope>
    <source>
        <strain evidence="3 4">BSM-130-P53-3C</strain>
    </source>
</reference>
<dbReference type="Pfam" id="PF18013">
    <property type="entry name" value="Phage_lysozyme2"/>
    <property type="match status" value="1"/>
</dbReference>
<dbReference type="Pfam" id="PF05382">
    <property type="entry name" value="Amidase_5"/>
    <property type="match status" value="1"/>
</dbReference>
<feature type="domain" description="Phage tail lysozyme" evidence="2">
    <location>
        <begin position="72"/>
        <end position="221"/>
    </location>
</feature>
<dbReference type="Gene3D" id="1.10.530.10">
    <property type="match status" value="1"/>
</dbReference>
<sequence>MPSFIAAHMPAVVSSAVVGGLVAAAVMGGAAGSSQQMIQTAALSRPAVCEQASQVENASDASVPTSVATTDVAKQVAKALSDEKVTRVMAAGVMGNLYGESNMDPKVNENGGGGFGLGQWTPKSKVRAWFDSHGLNGVPDTDAAGQTRMVVEGTVASRSGWINETYISRARQDITVVDNDLYTTFVTAPDIRTATLAYMYGYERPAAWALRKEDRLNAANGYDRTLLGSLPWGSSYAGATAAPTGGSTPDASASATQAACVSSSADPNTPVADSEKVNAYLKWAFDTAADDSHGYSETRRFANPDYDCSSFVWYALHDGAKIQGMGSAPWNTQGMHATLGRFGFQNLGRLDPKDLKTGDILLDPVNHTEIYTRPGKSIGAHKPYGHPEPGDQTGKEVAEGYLWTGYLEVWRYTGAQAA</sequence>
<evidence type="ECO:0000313" key="3">
    <source>
        <dbReference type="EMBL" id="NME61873.1"/>
    </source>
</evidence>
<organism evidence="3 4">
    <name type="scientific">Bifidobacterium thermophilum</name>
    <dbReference type="NCBI Taxonomy" id="33905"/>
    <lineage>
        <taxon>Bacteria</taxon>
        <taxon>Bacillati</taxon>
        <taxon>Actinomycetota</taxon>
        <taxon>Actinomycetes</taxon>
        <taxon>Bifidobacteriales</taxon>
        <taxon>Bifidobacteriaceae</taxon>
        <taxon>Bifidobacterium</taxon>
    </lineage>
</organism>
<dbReference type="EMBL" id="JABAGI010000003">
    <property type="protein sequence ID" value="NME61873.1"/>
    <property type="molecule type" value="Genomic_DNA"/>
</dbReference>
<dbReference type="SUPFAM" id="SSF54001">
    <property type="entry name" value="Cysteine proteinases"/>
    <property type="match status" value="1"/>
</dbReference>
<dbReference type="Gene3D" id="3.90.1720.10">
    <property type="entry name" value="endopeptidase domain like (from Nostoc punctiforme)"/>
    <property type="match status" value="1"/>
</dbReference>
<dbReference type="InterPro" id="IPR038765">
    <property type="entry name" value="Papain-like_cys_pep_sf"/>
</dbReference>
<accession>A0A7X9NQR8</accession>
<dbReference type="Proteomes" id="UP000588369">
    <property type="component" value="Unassembled WGS sequence"/>
</dbReference>